<organism>
    <name type="scientific">Ixodes scapularis</name>
    <name type="common">Black-legged tick</name>
    <name type="synonym">Deer tick</name>
    <dbReference type="NCBI Taxonomy" id="6945"/>
    <lineage>
        <taxon>Eukaryota</taxon>
        <taxon>Metazoa</taxon>
        <taxon>Ecdysozoa</taxon>
        <taxon>Arthropoda</taxon>
        <taxon>Chelicerata</taxon>
        <taxon>Arachnida</taxon>
        <taxon>Acari</taxon>
        <taxon>Parasitiformes</taxon>
        <taxon>Ixodida</taxon>
        <taxon>Ixodoidea</taxon>
        <taxon>Ixodidae</taxon>
        <taxon>Ixodinae</taxon>
        <taxon>Ixodes</taxon>
    </lineage>
</organism>
<protein>
    <recommendedName>
        <fullName evidence="5">Acyltransferase 3 domain-containing protein</fullName>
    </recommendedName>
</protein>
<name>B7QBK3_IXOSC</name>
<evidence type="ECO:0000256" key="1">
    <source>
        <dbReference type="SAM" id="Phobius"/>
    </source>
</evidence>
<dbReference type="InParanoid" id="B7QBK3"/>
<dbReference type="PANTHER" id="PTHR11161">
    <property type="entry name" value="O-ACYLTRANSFERASE"/>
    <property type="match status" value="1"/>
</dbReference>
<keyword evidence="4" id="KW-1185">Reference proteome</keyword>
<gene>
    <name evidence="2" type="ORF">IscW_ISCW022848</name>
</gene>
<dbReference type="VEuPathDB" id="VectorBase:ISCW022848"/>
<keyword evidence="1" id="KW-1133">Transmembrane helix</keyword>
<dbReference type="AlphaFoldDB" id="B7QBK3"/>
<dbReference type="PANTHER" id="PTHR11161:SF70">
    <property type="entry name" value="ACYLTRANSFERASE 3 DOMAIN-CONTAINING PROTEIN"/>
    <property type="match status" value="1"/>
</dbReference>
<feature type="transmembrane region" description="Helical" evidence="1">
    <location>
        <begin position="44"/>
        <end position="67"/>
    </location>
</feature>
<evidence type="ECO:0000313" key="4">
    <source>
        <dbReference type="Proteomes" id="UP000001555"/>
    </source>
</evidence>
<proteinExistence type="predicted"/>
<dbReference type="Proteomes" id="UP000001555">
    <property type="component" value="Unassembled WGS sequence"/>
</dbReference>
<dbReference type="EnsemblMetazoa" id="ISCW022848-RA">
    <property type="protein sequence ID" value="ISCW022848-PA"/>
    <property type="gene ID" value="ISCW022848"/>
</dbReference>
<sequence length="75" mass="8797">MDAFHGLRVLATVWVITIHTHIYVDKPLFDNIDELYRMSATWMRQFIVNASMSVCMFFTIGFVLIFVQSRKGNPR</sequence>
<dbReference type="PaxDb" id="6945-B7QBK3"/>
<evidence type="ECO:0008006" key="5">
    <source>
        <dbReference type="Google" id="ProtNLM"/>
    </source>
</evidence>
<dbReference type="HOGENOM" id="CLU_2673866_0_0_1"/>
<reference evidence="3" key="2">
    <citation type="submission" date="2020-05" db="UniProtKB">
        <authorList>
            <consortium name="EnsemblMetazoa"/>
        </authorList>
    </citation>
    <scope>IDENTIFICATION</scope>
    <source>
        <strain evidence="3">wikel</strain>
    </source>
</reference>
<dbReference type="EMBL" id="ABJB010462873">
    <property type="status" value="NOT_ANNOTATED_CDS"/>
    <property type="molecule type" value="Genomic_DNA"/>
</dbReference>
<evidence type="ECO:0000313" key="3">
    <source>
        <dbReference type="EnsemblMetazoa" id="ISCW022848-PA"/>
    </source>
</evidence>
<dbReference type="EMBL" id="DS902046">
    <property type="protein sequence ID" value="EEC16225.1"/>
    <property type="molecule type" value="Genomic_DNA"/>
</dbReference>
<dbReference type="VEuPathDB" id="VectorBase:ISCI022848"/>
<accession>B7QBK3</accession>
<dbReference type="InterPro" id="IPR052728">
    <property type="entry name" value="O2_lipid_transport_reg"/>
</dbReference>
<evidence type="ECO:0000313" key="2">
    <source>
        <dbReference type="EMBL" id="EEC16225.1"/>
    </source>
</evidence>
<keyword evidence="1" id="KW-0812">Transmembrane</keyword>
<keyword evidence="1" id="KW-0472">Membrane</keyword>
<reference evidence="2 4" key="1">
    <citation type="submission" date="2008-03" db="EMBL/GenBank/DDBJ databases">
        <title>Annotation of Ixodes scapularis.</title>
        <authorList>
            <consortium name="Ixodes scapularis Genome Project Consortium"/>
            <person name="Caler E."/>
            <person name="Hannick L.I."/>
            <person name="Bidwell S."/>
            <person name="Joardar V."/>
            <person name="Thiagarajan M."/>
            <person name="Amedeo P."/>
            <person name="Galinsky K.J."/>
            <person name="Schobel S."/>
            <person name="Inman J."/>
            <person name="Hostetler J."/>
            <person name="Miller J."/>
            <person name="Hammond M."/>
            <person name="Megy K."/>
            <person name="Lawson D."/>
            <person name="Kodira C."/>
            <person name="Sutton G."/>
            <person name="Meyer J."/>
            <person name="Hill C.A."/>
            <person name="Birren B."/>
            <person name="Nene V."/>
            <person name="Collins F."/>
            <person name="Alarcon-Chaidez F."/>
            <person name="Wikel S."/>
            <person name="Strausberg R."/>
        </authorList>
    </citation>
    <scope>NUCLEOTIDE SEQUENCE [LARGE SCALE GENOMIC DNA]</scope>
    <source>
        <strain evidence="4">Wikel</strain>
        <strain evidence="2">Wikel colony</strain>
    </source>
</reference>